<dbReference type="Proteomes" id="UP000281343">
    <property type="component" value="Unassembled WGS sequence"/>
</dbReference>
<dbReference type="OrthoDB" id="7851512at2"/>
<dbReference type="RefSeq" id="WP_121898224.1">
    <property type="nucleotide sequence ID" value="NZ_RCNT01000005.1"/>
</dbReference>
<evidence type="ECO:0000313" key="2">
    <source>
        <dbReference type="EMBL" id="RMA42115.1"/>
    </source>
</evidence>
<protein>
    <recommendedName>
        <fullName evidence="4">DUF2259 domain-containing protein</fullName>
    </recommendedName>
</protein>
<evidence type="ECO:0000313" key="3">
    <source>
        <dbReference type="Proteomes" id="UP000281343"/>
    </source>
</evidence>
<proteinExistence type="predicted"/>
<dbReference type="EMBL" id="RCNT01000005">
    <property type="protein sequence ID" value="RMA42115.1"/>
    <property type="molecule type" value="Genomic_DNA"/>
</dbReference>
<dbReference type="AlphaFoldDB" id="A0A3L9Y3S8"/>
<evidence type="ECO:0000256" key="1">
    <source>
        <dbReference type="SAM" id="SignalP"/>
    </source>
</evidence>
<keyword evidence="1" id="KW-0732">Signal</keyword>
<name>A0A3L9Y3S8_9RHOB</name>
<reference evidence="2 3" key="1">
    <citation type="submission" date="2018-10" db="EMBL/GenBank/DDBJ databases">
        <authorList>
            <person name="Jung H.S."/>
            <person name="Jeon C.O."/>
        </authorList>
    </citation>
    <scope>NUCLEOTIDE SEQUENCE [LARGE SCALE GENOMIC DNA]</scope>
    <source>
        <strain evidence="2 3">MA-7-27</strain>
    </source>
</reference>
<sequence length="238" mass="25557">MRNWATRLFAAALISAGPVWATPPQVVTVEDALFARNADTLFLLRTITDNHGLHMVRQTDTLLIHRSLAGGDDRGFRGVARVIDFGPDGAPRVETLPLQDPANPYDLFAGADAWPLGAGRIALPGEVPVTLDRTGLEYRPNPAIPSGPAYRLSAEDLAARIEDTLRAGRQILPPHALGGGSTGADAFDPAAFDPVADCRPDAAMRLFHADTDPALVRLTCEDEESGQRATLWLVLPQL</sequence>
<accession>A0A3L9Y3S8</accession>
<gene>
    <name evidence="2" type="ORF">D9R08_11735</name>
</gene>
<organism evidence="2 3">
    <name type="scientific">Rhodophyticola porphyridii</name>
    <dbReference type="NCBI Taxonomy" id="1852017"/>
    <lineage>
        <taxon>Bacteria</taxon>
        <taxon>Pseudomonadati</taxon>
        <taxon>Pseudomonadota</taxon>
        <taxon>Alphaproteobacteria</taxon>
        <taxon>Rhodobacterales</taxon>
        <taxon>Roseobacteraceae</taxon>
        <taxon>Rhodophyticola</taxon>
    </lineage>
</organism>
<keyword evidence="3" id="KW-1185">Reference proteome</keyword>
<comment type="caution">
    <text evidence="2">The sequence shown here is derived from an EMBL/GenBank/DDBJ whole genome shotgun (WGS) entry which is preliminary data.</text>
</comment>
<feature type="chain" id="PRO_5018234291" description="DUF2259 domain-containing protein" evidence="1">
    <location>
        <begin position="22"/>
        <end position="238"/>
    </location>
</feature>
<evidence type="ECO:0008006" key="4">
    <source>
        <dbReference type="Google" id="ProtNLM"/>
    </source>
</evidence>
<feature type="signal peptide" evidence="1">
    <location>
        <begin position="1"/>
        <end position="21"/>
    </location>
</feature>